<feature type="transmembrane region" description="Helical" evidence="1">
    <location>
        <begin position="195"/>
        <end position="216"/>
    </location>
</feature>
<evidence type="ECO:0000256" key="1">
    <source>
        <dbReference type="SAM" id="Phobius"/>
    </source>
</evidence>
<name>A0A2P4R577_9LACO</name>
<dbReference type="AlphaFoldDB" id="A0A2P4R577"/>
<feature type="transmembrane region" description="Helical" evidence="1">
    <location>
        <begin position="21"/>
        <end position="40"/>
    </location>
</feature>
<feature type="transmembrane region" description="Helical" evidence="1">
    <location>
        <begin position="120"/>
        <end position="143"/>
    </location>
</feature>
<gene>
    <name evidence="2" type="ORF">C2R26_08040</name>
</gene>
<dbReference type="EMBL" id="PPWZ01000056">
    <property type="protein sequence ID" value="POH36438.1"/>
    <property type="molecule type" value="Genomic_DNA"/>
</dbReference>
<evidence type="ECO:0000313" key="2">
    <source>
        <dbReference type="EMBL" id="POH36438.1"/>
    </source>
</evidence>
<reference evidence="2" key="1">
    <citation type="submission" date="2018-01" db="EMBL/GenBank/DDBJ databases">
        <title>Genome sequnecing of Lactobacillus formosensis KACC 18721.</title>
        <authorList>
            <person name="Kim S.-J."/>
            <person name="Heo J."/>
        </authorList>
    </citation>
    <scope>NUCLEOTIDE SEQUENCE</scope>
    <source>
        <strain evidence="2">KACC 18721</strain>
    </source>
</reference>
<dbReference type="InterPro" id="IPR010380">
    <property type="entry name" value="DUF975"/>
</dbReference>
<organism evidence="2">
    <name type="scientific">Companilactobacillus formosensis</name>
    <dbReference type="NCBI Taxonomy" id="1617889"/>
    <lineage>
        <taxon>Bacteria</taxon>
        <taxon>Bacillati</taxon>
        <taxon>Bacillota</taxon>
        <taxon>Bacilli</taxon>
        <taxon>Lactobacillales</taxon>
        <taxon>Lactobacillaceae</taxon>
        <taxon>Companilactobacillus</taxon>
    </lineage>
</organism>
<dbReference type="PANTHER" id="PTHR40076">
    <property type="entry name" value="MEMBRANE PROTEIN-RELATED"/>
    <property type="match status" value="1"/>
</dbReference>
<keyword evidence="1" id="KW-0472">Membrane</keyword>
<sequence length="236" mass="28176">MKNYRTRSELKTEIKNLLRGNWKKGILLYLIPLIVFWFNSGYNNSKVEWHFDPTNFDAMHFTRIASSFGIISFILSLVFLIINLSASFRGLDWIEDPELDFDPLKSNFTYFRSPDWWQLIFIYVIISIFTFLWTLLLIIPGIVKSIAYSQTYFVYKDLNDRGLTDGYSLTTYINKSQQLMVGNKWRYFVLQLSFIGWWILGFITLGIGFIWIYPYYKLTMANFYRDLVEKNTEYLN</sequence>
<keyword evidence="1" id="KW-1133">Transmembrane helix</keyword>
<keyword evidence="1" id="KW-0812">Transmembrane</keyword>
<feature type="transmembrane region" description="Helical" evidence="1">
    <location>
        <begin position="60"/>
        <end position="82"/>
    </location>
</feature>
<dbReference type="Pfam" id="PF06161">
    <property type="entry name" value="DUF975"/>
    <property type="match status" value="1"/>
</dbReference>
<protein>
    <submittedName>
        <fullName evidence="2">DUF975 domain-containing protein</fullName>
    </submittedName>
</protein>
<dbReference type="PANTHER" id="PTHR40076:SF1">
    <property type="entry name" value="MEMBRANE PROTEIN"/>
    <property type="match status" value="1"/>
</dbReference>
<comment type="caution">
    <text evidence="2">The sequence shown here is derived from an EMBL/GenBank/DDBJ whole genome shotgun (WGS) entry which is preliminary data.</text>
</comment>
<proteinExistence type="predicted"/>
<accession>A0A2P4R577</accession>